<gene>
    <name evidence="3" type="ORF">C8F04DRAFT_1182828</name>
</gene>
<keyword evidence="2" id="KW-1133">Transmembrane helix</keyword>
<evidence type="ECO:0000256" key="1">
    <source>
        <dbReference type="SAM" id="MobiDB-lite"/>
    </source>
</evidence>
<feature type="compositionally biased region" description="Basic and acidic residues" evidence="1">
    <location>
        <begin position="33"/>
        <end position="46"/>
    </location>
</feature>
<feature type="region of interest" description="Disordered" evidence="1">
    <location>
        <begin position="269"/>
        <end position="303"/>
    </location>
</feature>
<name>A0AAD6SVJ2_9AGAR</name>
<protein>
    <submittedName>
        <fullName evidence="3">Uncharacterized protein</fullName>
    </submittedName>
</protein>
<evidence type="ECO:0000313" key="4">
    <source>
        <dbReference type="Proteomes" id="UP001218188"/>
    </source>
</evidence>
<feature type="compositionally biased region" description="Gly residues" evidence="1">
    <location>
        <begin position="142"/>
        <end position="160"/>
    </location>
</feature>
<accession>A0AAD6SVJ2</accession>
<keyword evidence="4" id="KW-1185">Reference proteome</keyword>
<feature type="compositionally biased region" description="Basic and acidic residues" evidence="1">
    <location>
        <begin position="1"/>
        <end position="10"/>
    </location>
</feature>
<keyword evidence="2" id="KW-0472">Membrane</keyword>
<feature type="compositionally biased region" description="Basic and acidic residues" evidence="1">
    <location>
        <begin position="74"/>
        <end position="95"/>
    </location>
</feature>
<feature type="compositionally biased region" description="Basic and acidic residues" evidence="1">
    <location>
        <begin position="271"/>
        <end position="288"/>
    </location>
</feature>
<keyword evidence="2" id="KW-0812">Transmembrane</keyword>
<feature type="region of interest" description="Disordered" evidence="1">
    <location>
        <begin position="1"/>
        <end position="101"/>
    </location>
</feature>
<evidence type="ECO:0000256" key="2">
    <source>
        <dbReference type="SAM" id="Phobius"/>
    </source>
</evidence>
<evidence type="ECO:0000313" key="3">
    <source>
        <dbReference type="EMBL" id="KAJ7034831.1"/>
    </source>
</evidence>
<feature type="region of interest" description="Disordered" evidence="1">
    <location>
        <begin position="139"/>
        <end position="176"/>
    </location>
</feature>
<dbReference type="Proteomes" id="UP001218188">
    <property type="component" value="Unassembled WGS sequence"/>
</dbReference>
<proteinExistence type="predicted"/>
<dbReference type="EMBL" id="JARJCM010000054">
    <property type="protein sequence ID" value="KAJ7034831.1"/>
    <property type="molecule type" value="Genomic_DNA"/>
</dbReference>
<comment type="caution">
    <text evidence="3">The sequence shown here is derived from an EMBL/GenBank/DDBJ whole genome shotgun (WGS) entry which is preliminary data.</text>
</comment>
<feature type="transmembrane region" description="Helical" evidence="2">
    <location>
        <begin position="232"/>
        <end position="252"/>
    </location>
</feature>
<reference evidence="3" key="1">
    <citation type="submission" date="2023-03" db="EMBL/GenBank/DDBJ databases">
        <title>Massive genome expansion in bonnet fungi (Mycena s.s.) driven by repeated elements and novel gene families across ecological guilds.</title>
        <authorList>
            <consortium name="Lawrence Berkeley National Laboratory"/>
            <person name="Harder C.B."/>
            <person name="Miyauchi S."/>
            <person name="Viragh M."/>
            <person name="Kuo A."/>
            <person name="Thoen E."/>
            <person name="Andreopoulos B."/>
            <person name="Lu D."/>
            <person name="Skrede I."/>
            <person name="Drula E."/>
            <person name="Henrissat B."/>
            <person name="Morin E."/>
            <person name="Kohler A."/>
            <person name="Barry K."/>
            <person name="LaButti K."/>
            <person name="Morin E."/>
            <person name="Salamov A."/>
            <person name="Lipzen A."/>
            <person name="Mereny Z."/>
            <person name="Hegedus B."/>
            <person name="Baldrian P."/>
            <person name="Stursova M."/>
            <person name="Weitz H."/>
            <person name="Taylor A."/>
            <person name="Grigoriev I.V."/>
            <person name="Nagy L.G."/>
            <person name="Martin F."/>
            <person name="Kauserud H."/>
        </authorList>
    </citation>
    <scope>NUCLEOTIDE SEQUENCE</scope>
    <source>
        <strain evidence="3">CBHHK200</strain>
    </source>
</reference>
<dbReference type="AlphaFoldDB" id="A0AAD6SVJ2"/>
<sequence length="303" mass="33511">MTTREDDREGLSAAEVGYEGHMRRLCNQPPENQRAEERVDGGECRRATLKSSRNPRRPQCSRRAQRKQRPGGVEIKERCGGGEGKGEGGGGERRQGVGQGTFQPSKYFIDFCSRQRILGRVKERDKGTARRMTWEREVAGHRSGGGEVAGASNGGEGEAGGPIWNEQRRLRPGGGAEVSRRWMPRLADGYGLRSESGVYNLSHVPQHANHVILRKREQKGCKKGRKKGVQSGGFTVALFLALFALALLLYLVNFIATKFISSLLDPSYTTELKRGKKPDENEKKEVKKGGKMNDPIVRPHSSG</sequence>
<organism evidence="3 4">
    <name type="scientific">Mycena alexandri</name>
    <dbReference type="NCBI Taxonomy" id="1745969"/>
    <lineage>
        <taxon>Eukaryota</taxon>
        <taxon>Fungi</taxon>
        <taxon>Dikarya</taxon>
        <taxon>Basidiomycota</taxon>
        <taxon>Agaricomycotina</taxon>
        <taxon>Agaricomycetes</taxon>
        <taxon>Agaricomycetidae</taxon>
        <taxon>Agaricales</taxon>
        <taxon>Marasmiineae</taxon>
        <taxon>Mycenaceae</taxon>
        <taxon>Mycena</taxon>
    </lineage>
</organism>
<feature type="compositionally biased region" description="Basic residues" evidence="1">
    <location>
        <begin position="53"/>
        <end position="69"/>
    </location>
</feature>